<dbReference type="GO" id="GO:0005634">
    <property type="term" value="C:nucleus"/>
    <property type="evidence" value="ECO:0007669"/>
    <property type="project" value="TreeGrafter"/>
</dbReference>
<dbReference type="Pfam" id="PF01107">
    <property type="entry name" value="MP"/>
    <property type="match status" value="1"/>
</dbReference>
<dbReference type="PANTHER" id="PTHR13464">
    <property type="entry name" value="TRANSCRIPTIONAL REGULATOR PROTEIN HCNGP"/>
    <property type="match status" value="1"/>
</dbReference>
<gene>
    <name evidence="2" type="ORF">GIB67_014679</name>
</gene>
<dbReference type="AlphaFoldDB" id="A0A7J7LYD9"/>
<proteinExistence type="predicted"/>
<protein>
    <submittedName>
        <fullName evidence="2">Uncharacterized protein</fullName>
    </submittedName>
</protein>
<organism evidence="2 3">
    <name type="scientific">Kingdonia uniflora</name>
    <dbReference type="NCBI Taxonomy" id="39325"/>
    <lineage>
        <taxon>Eukaryota</taxon>
        <taxon>Viridiplantae</taxon>
        <taxon>Streptophyta</taxon>
        <taxon>Embryophyta</taxon>
        <taxon>Tracheophyta</taxon>
        <taxon>Spermatophyta</taxon>
        <taxon>Magnoliopsida</taxon>
        <taxon>Ranunculales</taxon>
        <taxon>Circaeasteraceae</taxon>
        <taxon>Kingdonia</taxon>
    </lineage>
</organism>
<dbReference type="OrthoDB" id="1714508at2759"/>
<dbReference type="PANTHER" id="PTHR13464:SF0">
    <property type="entry name" value="SAP30-BINDING PROTEIN"/>
    <property type="match status" value="1"/>
</dbReference>
<comment type="caution">
    <text evidence="2">The sequence shown here is derived from an EMBL/GenBank/DDBJ whole genome shotgun (WGS) entry which is preliminary data.</text>
</comment>
<evidence type="ECO:0000313" key="2">
    <source>
        <dbReference type="EMBL" id="KAF6147560.1"/>
    </source>
</evidence>
<name>A0A7J7LYD9_9MAGN</name>
<sequence length="523" mass="59915">MFRRKSTFEIQNMEEAEIIQTVEISRNDRIPKFQFRKLCNIGTLSTDMSHRFKHIEMTIAQTKEQTDSFLITKECIRDAKSQGYKFMHIGAIQVAFKLNACRDTGAAMIAVLRDNRMNDFSQSLLGAVQADLNSQIAYFNVLPDYTTSLDDAVNSLRLTIKTHNLKAKENIKIISVEYQDRYHTFSSKKIAWNDIEFPMEWKLEGTKRMQESSEPTHIYEDYNGGMSLRFGETKFFEGETSGHTKSDFEDLFKWLDLKVLKSQSKVSLEQEFYSTTDPERLLTVSETERLLPFEGTGESGMTVTAGNQWTNDQLHEYWPCLSKVLPKLRGITLSAQDGEIVSAGYGMVRTDIQTATGNFQERTLGTVQILTPVLATPQPSDKPEPSKSDNSTTMNYEKMESDTARTDEDVMTPVDLEKDVDPLEKFLPPPSKIKCSEDLQERINKFLALNKRDGKSFNAAVRKKKEYRNPDFLLHAVRYQDIDQIGSCFSKDVFDPHGYEKCDYYDEIGEHHFFCGLALISLL</sequence>
<dbReference type="InterPro" id="IPR012479">
    <property type="entry name" value="SAP30BP"/>
</dbReference>
<accession>A0A7J7LYD9</accession>
<evidence type="ECO:0000256" key="1">
    <source>
        <dbReference type="SAM" id="MobiDB-lite"/>
    </source>
</evidence>
<keyword evidence="3" id="KW-1185">Reference proteome</keyword>
<dbReference type="InterPro" id="IPR028919">
    <property type="entry name" value="Viral_movement"/>
</dbReference>
<reference evidence="2 3" key="1">
    <citation type="journal article" date="2020" name="IScience">
        <title>Genome Sequencing of the Endangered Kingdonia uniflora (Circaeasteraceae, Ranunculales) Reveals Potential Mechanisms of Evolutionary Specialization.</title>
        <authorList>
            <person name="Sun Y."/>
            <person name="Deng T."/>
            <person name="Zhang A."/>
            <person name="Moore M.J."/>
            <person name="Landis J.B."/>
            <person name="Lin N."/>
            <person name="Zhang H."/>
            <person name="Zhang X."/>
            <person name="Huang J."/>
            <person name="Zhang X."/>
            <person name="Sun H."/>
            <person name="Wang H."/>
        </authorList>
    </citation>
    <scope>NUCLEOTIDE SEQUENCE [LARGE SCALE GENOMIC DNA]</scope>
    <source>
        <strain evidence="2">TB1705</strain>
        <tissue evidence="2">Leaf</tissue>
    </source>
</reference>
<evidence type="ECO:0000313" key="3">
    <source>
        <dbReference type="Proteomes" id="UP000541444"/>
    </source>
</evidence>
<dbReference type="Pfam" id="PF07818">
    <property type="entry name" value="HCNGP"/>
    <property type="match status" value="1"/>
</dbReference>
<feature type="compositionally biased region" description="Basic and acidic residues" evidence="1">
    <location>
        <begin position="397"/>
        <end position="406"/>
    </location>
</feature>
<dbReference type="EMBL" id="JACGCM010001891">
    <property type="protein sequence ID" value="KAF6147560.1"/>
    <property type="molecule type" value="Genomic_DNA"/>
</dbReference>
<feature type="region of interest" description="Disordered" evidence="1">
    <location>
        <begin position="374"/>
        <end position="406"/>
    </location>
</feature>
<dbReference type="Proteomes" id="UP000541444">
    <property type="component" value="Unassembled WGS sequence"/>
</dbReference>
<dbReference type="GO" id="GO:0006355">
    <property type="term" value="P:regulation of DNA-templated transcription"/>
    <property type="evidence" value="ECO:0007669"/>
    <property type="project" value="InterPro"/>
</dbReference>